<comment type="function">
    <text evidence="6">Peptidoglycan-recognition protein probably involved in innate immunity by binding to peptidoglycans (PGN) of bacteria and activating the prophenoloxidase (proPO) cascade immune response. Binds to 1,3-beta-D-glucan and PGN.</text>
</comment>
<dbReference type="SMART" id="SM00644">
    <property type="entry name" value="Ami_2"/>
    <property type="match status" value="1"/>
</dbReference>
<dbReference type="PIRSF" id="PIRSF037945">
    <property type="entry name" value="PGRPs"/>
    <property type="match status" value="1"/>
</dbReference>
<keyword evidence="3 8" id="KW-0732">Signal</keyword>
<evidence type="ECO:0000256" key="3">
    <source>
        <dbReference type="ARBA" id="ARBA00022729"/>
    </source>
</evidence>
<dbReference type="Pfam" id="PF01510">
    <property type="entry name" value="Amidase_2"/>
    <property type="match status" value="1"/>
</dbReference>
<dbReference type="GO" id="GO:0009253">
    <property type="term" value="P:peptidoglycan catabolic process"/>
    <property type="evidence" value="ECO:0007669"/>
    <property type="project" value="InterPro"/>
</dbReference>
<feature type="signal peptide" evidence="8">
    <location>
        <begin position="1"/>
        <end position="19"/>
    </location>
</feature>
<dbReference type="InterPro" id="IPR015510">
    <property type="entry name" value="PGRP"/>
</dbReference>
<feature type="chain" id="PRO_5034807099" description="Peptidoglycan-recognition protein" evidence="8">
    <location>
        <begin position="20"/>
        <end position="192"/>
    </location>
</feature>
<evidence type="ECO:0000256" key="4">
    <source>
        <dbReference type="ARBA" id="ARBA00022859"/>
    </source>
</evidence>
<evidence type="ECO:0000256" key="7">
    <source>
        <dbReference type="PIRNR" id="PIRNR037945"/>
    </source>
</evidence>
<feature type="domain" description="Peptidoglycan recognition protein family" evidence="10">
    <location>
        <begin position="27"/>
        <end position="169"/>
    </location>
</feature>
<dbReference type="AlphaFoldDB" id="A0A8D4J3X2"/>
<dbReference type="InterPro" id="IPR017331">
    <property type="entry name" value="Peptidoglycan_recognition"/>
</dbReference>
<keyword evidence="2 7" id="KW-0399">Innate immunity</keyword>
<name>A0A8D4J3X2_HOLOL</name>
<feature type="domain" description="N-acetylmuramoyl-L-alanine amidase" evidence="9">
    <location>
        <begin position="35"/>
        <end position="175"/>
    </location>
</feature>
<accession>A0A8D4J3X2</accession>
<protein>
    <recommendedName>
        <fullName evidence="7">Peptidoglycan-recognition protein</fullName>
    </recommendedName>
</protein>
<dbReference type="SMART" id="SM00701">
    <property type="entry name" value="PGRP"/>
    <property type="match status" value="1"/>
</dbReference>
<sequence>MKNFLLSIIFLIRACLVFSSKLPDVCPNIIKKSEWGGRQADKIAYTVIPLKYVIIHHTVTSKCMDPSSCSRTLANMQNYHMGTLKFDDIGYNFLIGGDGNVYEGAGWHRLGAHARGYNKISIGVAFIGDFSTEKPTPQQLEAGKKLIECGIALKDLDSSYKLLGAKSLRPTESPGAALFSEIQGWKGFTTKP</sequence>
<dbReference type="InterPro" id="IPR006619">
    <property type="entry name" value="PGRP_domain_met/bac"/>
</dbReference>
<evidence type="ECO:0000259" key="10">
    <source>
        <dbReference type="SMART" id="SM00701"/>
    </source>
</evidence>
<evidence type="ECO:0000256" key="8">
    <source>
        <dbReference type="SAM" id="SignalP"/>
    </source>
</evidence>
<comment type="similarity">
    <text evidence="1 7">Belongs to the N-acetylmuramoyl-L-alanine amidase 2 family.</text>
</comment>
<keyword evidence="4 7" id="KW-0391">Immunity</keyword>
<dbReference type="GO" id="GO:0008745">
    <property type="term" value="F:N-acetylmuramoyl-L-alanine amidase activity"/>
    <property type="evidence" value="ECO:0007669"/>
    <property type="project" value="InterPro"/>
</dbReference>
<dbReference type="PANTHER" id="PTHR11022:SF74">
    <property type="entry name" value="PEPTIDOGLYCAN-RECOGNITION PROTEIN SA"/>
    <property type="match status" value="1"/>
</dbReference>
<evidence type="ECO:0000256" key="5">
    <source>
        <dbReference type="ARBA" id="ARBA00023157"/>
    </source>
</evidence>
<dbReference type="GO" id="GO:0045087">
    <property type="term" value="P:innate immune response"/>
    <property type="evidence" value="ECO:0007669"/>
    <property type="project" value="UniProtKB-KW"/>
</dbReference>
<dbReference type="PANTHER" id="PTHR11022">
    <property type="entry name" value="PEPTIDOGLYCAN RECOGNITION PROTEIN"/>
    <property type="match status" value="1"/>
</dbReference>
<dbReference type="GO" id="GO:0008270">
    <property type="term" value="F:zinc ion binding"/>
    <property type="evidence" value="ECO:0007669"/>
    <property type="project" value="InterPro"/>
</dbReference>
<dbReference type="EMBL" id="MF167590">
    <property type="protein sequence ID" value="AXF35728.1"/>
    <property type="molecule type" value="mRNA"/>
</dbReference>
<keyword evidence="5" id="KW-1015">Disulfide bond</keyword>
<dbReference type="InterPro" id="IPR002502">
    <property type="entry name" value="Amidase_domain"/>
</dbReference>
<evidence type="ECO:0000313" key="11">
    <source>
        <dbReference type="EMBL" id="AXF35728.1"/>
    </source>
</evidence>
<dbReference type="CDD" id="cd06583">
    <property type="entry name" value="PGRP"/>
    <property type="match status" value="1"/>
</dbReference>
<evidence type="ECO:0000259" key="9">
    <source>
        <dbReference type="SMART" id="SM00644"/>
    </source>
</evidence>
<reference evidence="11" key="1">
    <citation type="submission" date="2017-05" db="EMBL/GenBank/DDBJ databases">
        <authorList>
            <person name="Huang Y."/>
            <person name="Shu C."/>
        </authorList>
    </citation>
    <scope>NUCLEOTIDE SEQUENCE</scope>
</reference>
<evidence type="ECO:0000256" key="2">
    <source>
        <dbReference type="ARBA" id="ARBA00022588"/>
    </source>
</evidence>
<proteinExistence type="evidence at transcript level"/>
<organism evidence="11">
    <name type="scientific">Holotrichia oblita</name>
    <name type="common">Chafer beetle</name>
    <dbReference type="NCBI Taxonomy" id="644536"/>
    <lineage>
        <taxon>Eukaryota</taxon>
        <taxon>Metazoa</taxon>
        <taxon>Ecdysozoa</taxon>
        <taxon>Arthropoda</taxon>
        <taxon>Hexapoda</taxon>
        <taxon>Insecta</taxon>
        <taxon>Pterygota</taxon>
        <taxon>Neoptera</taxon>
        <taxon>Endopterygota</taxon>
        <taxon>Coleoptera</taxon>
        <taxon>Polyphaga</taxon>
        <taxon>Scarabaeiformia</taxon>
        <taxon>Scarabaeidae</taxon>
        <taxon>Melolonthinae</taxon>
        <taxon>Holotrichia</taxon>
    </lineage>
</organism>
<dbReference type="FunFam" id="3.40.80.10:FF:000001">
    <property type="entry name" value="Peptidoglycan recognition protein 1"/>
    <property type="match status" value="1"/>
</dbReference>
<evidence type="ECO:0000256" key="1">
    <source>
        <dbReference type="ARBA" id="ARBA00007553"/>
    </source>
</evidence>
<evidence type="ECO:0000256" key="6">
    <source>
        <dbReference type="ARBA" id="ARBA00057187"/>
    </source>
</evidence>